<sequence>MLWIRKIIQSFFELPGLFVTLVILLNFRIKKSKKLRKMIIITSFIIYLFSIQITSRILVYPLEDAFSPINYNKIDKSIPSIIVVLGGGAIPKTPNSPVIGELSDQSFKRIFAGYELYKKTDFPIVISGGKPPNTNYVPEALIMRDYLVRFGVTPSNIFIEPDAQTTEENGKFVNSLIGSMKIDRIFLVTSAIHLSRSYKIFKNFINKDIEIIPVPSNYLITREKITWLDFKPDISALEANAMAIHEYLGMIYFYIFK</sequence>
<protein>
    <submittedName>
        <fullName evidence="3">YdcF family protein</fullName>
    </submittedName>
</protein>
<dbReference type="InterPro" id="IPR051599">
    <property type="entry name" value="Cell_Envelope_Assoc"/>
</dbReference>
<dbReference type="EMBL" id="CP069362">
    <property type="protein sequence ID" value="WGS64767.1"/>
    <property type="molecule type" value="Genomic_DNA"/>
</dbReference>
<dbReference type="RefSeq" id="WP_280998651.1">
    <property type="nucleotide sequence ID" value="NZ_CP069362.1"/>
</dbReference>
<dbReference type="PANTHER" id="PTHR30336:SF4">
    <property type="entry name" value="ENVELOPE BIOGENESIS FACTOR ELYC"/>
    <property type="match status" value="1"/>
</dbReference>
<feature type="transmembrane region" description="Helical" evidence="1">
    <location>
        <begin position="6"/>
        <end position="27"/>
    </location>
</feature>
<keyword evidence="1" id="KW-1133">Transmembrane helix</keyword>
<dbReference type="PANTHER" id="PTHR30336">
    <property type="entry name" value="INNER MEMBRANE PROTEIN, PROBABLE PERMEASE"/>
    <property type="match status" value="1"/>
</dbReference>
<dbReference type="CDD" id="cd06259">
    <property type="entry name" value="YdcF-like"/>
    <property type="match status" value="1"/>
</dbReference>
<dbReference type="InterPro" id="IPR014729">
    <property type="entry name" value="Rossmann-like_a/b/a_fold"/>
</dbReference>
<dbReference type="InterPro" id="IPR003848">
    <property type="entry name" value="DUF218"/>
</dbReference>
<gene>
    <name evidence="3" type="ORF">JRV97_10465</name>
</gene>
<feature type="domain" description="DUF218" evidence="2">
    <location>
        <begin position="81"/>
        <end position="249"/>
    </location>
</feature>
<name>A0ABY8PQ83_9BACT</name>
<keyword evidence="4" id="KW-1185">Reference proteome</keyword>
<proteinExistence type="predicted"/>
<dbReference type="Proteomes" id="UP001232493">
    <property type="component" value="Chromosome"/>
</dbReference>
<dbReference type="Gene3D" id="3.40.50.620">
    <property type="entry name" value="HUPs"/>
    <property type="match status" value="1"/>
</dbReference>
<evidence type="ECO:0000256" key="1">
    <source>
        <dbReference type="SAM" id="Phobius"/>
    </source>
</evidence>
<evidence type="ECO:0000313" key="4">
    <source>
        <dbReference type="Proteomes" id="UP001232493"/>
    </source>
</evidence>
<dbReference type="Pfam" id="PF02698">
    <property type="entry name" value="DUF218"/>
    <property type="match status" value="1"/>
</dbReference>
<organism evidence="3 4">
    <name type="scientific">Marinitoga aeolica</name>
    <dbReference type="NCBI Taxonomy" id="2809031"/>
    <lineage>
        <taxon>Bacteria</taxon>
        <taxon>Thermotogati</taxon>
        <taxon>Thermotogota</taxon>
        <taxon>Thermotogae</taxon>
        <taxon>Petrotogales</taxon>
        <taxon>Petrotogaceae</taxon>
        <taxon>Marinitoga</taxon>
    </lineage>
</organism>
<reference evidence="3 4" key="1">
    <citation type="submission" date="2021-02" db="EMBL/GenBank/DDBJ databases">
        <title>Characterization of Marinitoga sp. nov. str. BP5-C20A.</title>
        <authorList>
            <person name="Erauso G."/>
            <person name="Postec A."/>
        </authorList>
    </citation>
    <scope>NUCLEOTIDE SEQUENCE [LARGE SCALE GENOMIC DNA]</scope>
    <source>
        <strain evidence="3 4">BP5-C20A</strain>
    </source>
</reference>
<accession>A0ABY8PQ83</accession>
<feature type="transmembrane region" description="Helical" evidence="1">
    <location>
        <begin position="39"/>
        <end position="62"/>
    </location>
</feature>
<evidence type="ECO:0000313" key="3">
    <source>
        <dbReference type="EMBL" id="WGS64767.1"/>
    </source>
</evidence>
<keyword evidence="1" id="KW-0472">Membrane</keyword>
<evidence type="ECO:0000259" key="2">
    <source>
        <dbReference type="Pfam" id="PF02698"/>
    </source>
</evidence>
<keyword evidence="1" id="KW-0812">Transmembrane</keyword>